<dbReference type="EMBL" id="WMZJ01000002">
    <property type="protein sequence ID" value="MTS53964.1"/>
    <property type="molecule type" value="Genomic_DNA"/>
</dbReference>
<reference evidence="1 2" key="1">
    <citation type="journal article" date="2019" name="Nat. Med.">
        <title>A library of human gut bacterial isolates paired with longitudinal multiomics data enables mechanistic microbiome research.</title>
        <authorList>
            <person name="Poyet M."/>
            <person name="Groussin M."/>
            <person name="Gibbons S.M."/>
            <person name="Avila-Pacheco J."/>
            <person name="Jiang X."/>
            <person name="Kearney S.M."/>
            <person name="Perrotta A.R."/>
            <person name="Berdy B."/>
            <person name="Zhao S."/>
            <person name="Lieberman T.D."/>
            <person name="Swanson P.K."/>
            <person name="Smith M."/>
            <person name="Roesemann S."/>
            <person name="Alexander J.E."/>
            <person name="Rich S.A."/>
            <person name="Livny J."/>
            <person name="Vlamakis H."/>
            <person name="Clish C."/>
            <person name="Bullock K."/>
            <person name="Deik A."/>
            <person name="Scott J."/>
            <person name="Pierce K.A."/>
            <person name="Xavier R.J."/>
            <person name="Alm E.J."/>
        </authorList>
    </citation>
    <scope>NUCLEOTIDE SEQUENCE [LARGE SCALE GENOMIC DNA]</scope>
    <source>
        <strain evidence="1 2">BIOML-A1</strain>
    </source>
</reference>
<organism evidence="1 2">
    <name type="scientific">Streptococcus parasanguinis</name>
    <dbReference type="NCBI Taxonomy" id="1318"/>
    <lineage>
        <taxon>Bacteria</taxon>
        <taxon>Bacillati</taxon>
        <taxon>Bacillota</taxon>
        <taxon>Bacilli</taxon>
        <taxon>Lactobacillales</taxon>
        <taxon>Streptococcaceae</taxon>
        <taxon>Streptococcus</taxon>
    </lineage>
</organism>
<dbReference type="AlphaFoldDB" id="A0A7X2X385"/>
<sequence>MDEINELEAGLLSSPKFQADKISGGKGRKVDDVYTQLIVMKEAIEQDTAEIIDRKLELGRMINKLKDPKQRTVLRLTYIVKKHVLDICNDLDGISLPTYYRLKRSAICELNKILNDSE</sequence>
<accession>A0A7X2X385</accession>
<protein>
    <submittedName>
        <fullName evidence="1">DUF1492 domain-containing protein</fullName>
    </submittedName>
</protein>
<dbReference type="Pfam" id="PF07374">
    <property type="entry name" value="DUF1492"/>
    <property type="match status" value="1"/>
</dbReference>
<evidence type="ECO:0000313" key="1">
    <source>
        <dbReference type="EMBL" id="MTS53964.1"/>
    </source>
</evidence>
<gene>
    <name evidence="1" type="ORF">GMC94_03510</name>
</gene>
<dbReference type="Proteomes" id="UP000441330">
    <property type="component" value="Unassembled WGS sequence"/>
</dbReference>
<evidence type="ECO:0000313" key="2">
    <source>
        <dbReference type="Proteomes" id="UP000441330"/>
    </source>
</evidence>
<name>A0A7X2X385_STRPA</name>
<proteinExistence type="predicted"/>
<dbReference type="InterPro" id="IPR010861">
    <property type="entry name" value="DUF1492"/>
</dbReference>
<comment type="caution">
    <text evidence="1">The sequence shown here is derived from an EMBL/GenBank/DDBJ whole genome shotgun (WGS) entry which is preliminary data.</text>
</comment>